<protein>
    <submittedName>
        <fullName evidence="3">PEGA domain protein</fullName>
    </submittedName>
</protein>
<dbReference type="Proteomes" id="UP000061809">
    <property type="component" value="Chromosome"/>
</dbReference>
<evidence type="ECO:0000259" key="2">
    <source>
        <dbReference type="Pfam" id="PF08308"/>
    </source>
</evidence>
<dbReference type="AlphaFoldDB" id="A0A0P0GPZ1"/>
<evidence type="ECO:0000256" key="1">
    <source>
        <dbReference type="SAM" id="SignalP"/>
    </source>
</evidence>
<dbReference type="EMBL" id="CP012801">
    <property type="protein sequence ID" value="ALJ60196.1"/>
    <property type="molecule type" value="Genomic_DNA"/>
</dbReference>
<keyword evidence="1" id="KW-0732">Signal</keyword>
<evidence type="ECO:0000313" key="4">
    <source>
        <dbReference type="Proteomes" id="UP000061809"/>
    </source>
</evidence>
<dbReference type="PATRIC" id="fig|246787.4.peg.3060"/>
<reference evidence="3 4" key="1">
    <citation type="journal article" date="2015" name="Science">
        <title>Genetic determinants of in vivo fitness and diet responsiveness in multiple human gut Bacteroides.</title>
        <authorList>
            <person name="Wu M."/>
            <person name="McNulty N.P."/>
            <person name="Rodionov D.A."/>
            <person name="Khoroshkin M.S."/>
            <person name="Griffin N.W."/>
            <person name="Cheng J."/>
            <person name="Latreille P."/>
            <person name="Kerstetter R.A."/>
            <person name="Terrapon N."/>
            <person name="Henrissat B."/>
            <person name="Osterman A.L."/>
            <person name="Gordon J.I."/>
        </authorList>
    </citation>
    <scope>NUCLEOTIDE SEQUENCE [LARGE SCALE GENOMIC DNA]</scope>
    <source>
        <strain evidence="3 4">WH2</strain>
    </source>
</reference>
<evidence type="ECO:0000313" key="3">
    <source>
        <dbReference type="EMBL" id="ALJ60196.1"/>
    </source>
</evidence>
<proteinExistence type="predicted"/>
<organism evidence="3 4">
    <name type="scientific">Bacteroides cellulosilyticus</name>
    <dbReference type="NCBI Taxonomy" id="246787"/>
    <lineage>
        <taxon>Bacteria</taxon>
        <taxon>Pseudomonadati</taxon>
        <taxon>Bacteroidota</taxon>
        <taxon>Bacteroidia</taxon>
        <taxon>Bacteroidales</taxon>
        <taxon>Bacteroidaceae</taxon>
        <taxon>Bacteroides</taxon>
    </lineage>
</organism>
<dbReference type="Pfam" id="PF08308">
    <property type="entry name" value="PEGA"/>
    <property type="match status" value="1"/>
</dbReference>
<dbReference type="KEGG" id="bcel:BcellWH2_02958"/>
<dbReference type="RefSeq" id="WP_029426425.1">
    <property type="nucleotide sequence ID" value="NZ_CAXUGF010000006.1"/>
</dbReference>
<gene>
    <name evidence="3" type="ORF">BcellWH2_02958</name>
</gene>
<accession>A0A0P0GPZ1</accession>
<sequence length="459" mass="50749">MKSNKLKCWLAAVVVAVICCPAALAQQSKIAVASFNRMETDITARVTAPKKDQNGEVCALIRIVTNVKDLMFEPDALGITARENKIGEIWLYVPRGARRISILHDQLGILRNYFYPDIIEKGTVYEMVLNTGDSEDKPVVENNMQFFVLRPEPANANVYVDDEQVPIENGLFSATMPKGEHTYRVEAPMYQPDAGIVTLGSEQVIKSVTLKPKFGYVEIFSLPEQDADVYIDSVLVGKTPYRSDRMAIKEYKVRIEKQTYFPIDTLLNVTAGETVRPTFHMESTIKPKVPMNTLVMLQAGYNPNGTTFGAMLGFGRKNGFYVGFRSDFGSASGELECDENGIITGSEETTAPFYKEGTKNKSRMSITGGYFRQLGKKFYLYAGAGYGTRTLTYELAAPMTIGDKEYAEGTQVKDIDNSATGVAGELGGILRFGKFCISAGFHTVNFKYHEATAGLGFVF</sequence>
<dbReference type="InterPro" id="IPR013229">
    <property type="entry name" value="PEGA"/>
</dbReference>
<name>A0A0P0GPZ1_9BACE</name>
<feature type="chain" id="PRO_5006048011" evidence="1">
    <location>
        <begin position="26"/>
        <end position="459"/>
    </location>
</feature>
<feature type="domain" description="PEGA" evidence="2">
    <location>
        <begin position="225"/>
        <end position="282"/>
    </location>
</feature>
<feature type="signal peptide" evidence="1">
    <location>
        <begin position="1"/>
        <end position="25"/>
    </location>
</feature>